<dbReference type="AlphaFoldDB" id="X6P8A1"/>
<evidence type="ECO:0000313" key="2">
    <source>
        <dbReference type="Proteomes" id="UP000023152"/>
    </source>
</evidence>
<dbReference type="Proteomes" id="UP000023152">
    <property type="component" value="Unassembled WGS sequence"/>
</dbReference>
<evidence type="ECO:0000313" key="1">
    <source>
        <dbReference type="EMBL" id="ETO34775.1"/>
    </source>
</evidence>
<dbReference type="EMBL" id="ASPP01002289">
    <property type="protein sequence ID" value="ETO34775.1"/>
    <property type="molecule type" value="Genomic_DNA"/>
</dbReference>
<accession>X6P8A1</accession>
<comment type="caution">
    <text evidence="1">The sequence shown here is derived from an EMBL/GenBank/DDBJ whole genome shotgun (WGS) entry which is preliminary data.</text>
</comment>
<organism evidence="1 2">
    <name type="scientific">Reticulomyxa filosa</name>
    <dbReference type="NCBI Taxonomy" id="46433"/>
    <lineage>
        <taxon>Eukaryota</taxon>
        <taxon>Sar</taxon>
        <taxon>Rhizaria</taxon>
        <taxon>Retaria</taxon>
        <taxon>Foraminifera</taxon>
        <taxon>Monothalamids</taxon>
        <taxon>Reticulomyxidae</taxon>
        <taxon>Reticulomyxa</taxon>
    </lineage>
</organism>
<proteinExistence type="predicted"/>
<dbReference type="InterPro" id="IPR021440">
    <property type="entry name" value="DUF3089"/>
</dbReference>
<protein>
    <submittedName>
        <fullName evidence="1">Uncharacterized protein</fullName>
    </submittedName>
</protein>
<reference evidence="1 2" key="1">
    <citation type="journal article" date="2013" name="Curr. Biol.">
        <title>The Genome of the Foraminiferan Reticulomyxa filosa.</title>
        <authorList>
            <person name="Glockner G."/>
            <person name="Hulsmann N."/>
            <person name="Schleicher M."/>
            <person name="Noegel A.A."/>
            <person name="Eichinger L."/>
            <person name="Gallinger C."/>
            <person name="Pawlowski J."/>
            <person name="Sierra R."/>
            <person name="Euteneuer U."/>
            <person name="Pillet L."/>
            <person name="Moustafa A."/>
            <person name="Platzer M."/>
            <person name="Groth M."/>
            <person name="Szafranski K."/>
            <person name="Schliwa M."/>
        </authorList>
    </citation>
    <scope>NUCLEOTIDE SEQUENCE [LARGE SCALE GENOMIC DNA]</scope>
</reference>
<gene>
    <name evidence="1" type="ORF">RFI_02311</name>
</gene>
<sequence>MLLRLIQEEFINQDTERAKDLRKRIVCAYLPGCPIYPTDITTNSYLKATQQPRDTKCVISWCTDYGVEETNIRPCHYFYADDARRFEVISGDEKSEDSFLTVNPLTWESSGDCEPKLNKGSMGVKEGVLYQKVCGAKLVNRDTCVRVTYDGKSIYDLANSNECKSDYLPFWMSIRMNAADRLQQWVSINES</sequence>
<keyword evidence="2" id="KW-1185">Reference proteome</keyword>
<dbReference type="Pfam" id="PF11288">
    <property type="entry name" value="DUF3089"/>
    <property type="match status" value="1"/>
</dbReference>
<name>X6P8A1_RETFI</name>